<organism evidence="1 2">
    <name type="scientific">Roseibium hamelinense</name>
    <dbReference type="NCBI Taxonomy" id="150831"/>
    <lineage>
        <taxon>Bacteria</taxon>
        <taxon>Pseudomonadati</taxon>
        <taxon>Pseudomonadota</taxon>
        <taxon>Alphaproteobacteria</taxon>
        <taxon>Hyphomicrobiales</taxon>
        <taxon>Stappiaceae</taxon>
        <taxon>Roseibium</taxon>
    </lineage>
</organism>
<dbReference type="EMBL" id="VLLF01000002">
    <property type="protein sequence ID" value="TWI90354.1"/>
    <property type="molecule type" value="Genomic_DNA"/>
</dbReference>
<evidence type="ECO:0000313" key="2">
    <source>
        <dbReference type="Proteomes" id="UP000320593"/>
    </source>
</evidence>
<proteinExistence type="predicted"/>
<dbReference type="OrthoDB" id="7632078at2"/>
<sequence>MPEKTDSAQKKASLPSKIQAQWLLRGVDQPGGKLPLFDANGRAVPARTIRACVDAGWAEPWFSNPIKPDWLVCKLTDAGRAAVTANKKREKS</sequence>
<accession>A0A562TAV2</accession>
<gene>
    <name evidence="1" type="ORF">JM93_01335</name>
</gene>
<dbReference type="AlphaFoldDB" id="A0A562TAV2"/>
<protein>
    <submittedName>
        <fullName evidence="1">Uncharacterized protein</fullName>
    </submittedName>
</protein>
<name>A0A562TAV2_9HYPH</name>
<reference evidence="1 2" key="1">
    <citation type="submission" date="2019-07" db="EMBL/GenBank/DDBJ databases">
        <title>Genomic Encyclopedia of Archaeal and Bacterial Type Strains, Phase II (KMG-II): from individual species to whole genera.</title>
        <authorList>
            <person name="Goeker M."/>
        </authorList>
    </citation>
    <scope>NUCLEOTIDE SEQUENCE [LARGE SCALE GENOMIC DNA]</scope>
    <source>
        <strain evidence="1 2">ATCC BAA-252</strain>
    </source>
</reference>
<keyword evidence="2" id="KW-1185">Reference proteome</keyword>
<evidence type="ECO:0000313" key="1">
    <source>
        <dbReference type="EMBL" id="TWI90354.1"/>
    </source>
</evidence>
<dbReference type="Proteomes" id="UP000320593">
    <property type="component" value="Unassembled WGS sequence"/>
</dbReference>
<comment type="caution">
    <text evidence="1">The sequence shown here is derived from an EMBL/GenBank/DDBJ whole genome shotgun (WGS) entry which is preliminary data.</text>
</comment>